<dbReference type="CDD" id="cd05403">
    <property type="entry name" value="NT_KNTase_like"/>
    <property type="match status" value="1"/>
</dbReference>
<evidence type="ECO:0000313" key="3">
    <source>
        <dbReference type="Proteomes" id="UP000031623"/>
    </source>
</evidence>
<evidence type="ECO:0000259" key="1">
    <source>
        <dbReference type="Pfam" id="PF18765"/>
    </source>
</evidence>
<accession>A0A090AK61</accession>
<name>A0A090AK61_9GAMM</name>
<gene>
    <name evidence="2" type="ORF">THII_1083</name>
</gene>
<proteinExistence type="predicted"/>
<reference evidence="2 3" key="1">
    <citation type="journal article" date="2014" name="ISME J.">
        <title>Ecophysiology of Thioploca ingrica as revealed by the complete genome sequence supplemented with proteomic evidence.</title>
        <authorList>
            <person name="Kojima H."/>
            <person name="Ogura Y."/>
            <person name="Yamamoto N."/>
            <person name="Togashi T."/>
            <person name="Mori H."/>
            <person name="Watanabe T."/>
            <person name="Nemoto F."/>
            <person name="Kurokawa K."/>
            <person name="Hayashi T."/>
            <person name="Fukui M."/>
        </authorList>
    </citation>
    <scope>NUCLEOTIDE SEQUENCE [LARGE SCALE GENOMIC DNA]</scope>
</reference>
<keyword evidence="3" id="KW-1185">Reference proteome</keyword>
<organism evidence="2 3">
    <name type="scientific">Thioploca ingrica</name>
    <dbReference type="NCBI Taxonomy" id="40754"/>
    <lineage>
        <taxon>Bacteria</taxon>
        <taxon>Pseudomonadati</taxon>
        <taxon>Pseudomonadota</taxon>
        <taxon>Gammaproteobacteria</taxon>
        <taxon>Thiotrichales</taxon>
        <taxon>Thiotrichaceae</taxon>
        <taxon>Thioploca</taxon>
    </lineage>
</organism>
<dbReference type="InterPro" id="IPR043519">
    <property type="entry name" value="NT_sf"/>
</dbReference>
<dbReference type="InterPro" id="IPR041633">
    <property type="entry name" value="Polbeta"/>
</dbReference>
<dbReference type="STRING" id="40754.THII_1083"/>
<dbReference type="SUPFAM" id="SSF81301">
    <property type="entry name" value="Nucleotidyltransferase"/>
    <property type="match status" value="1"/>
</dbReference>
<dbReference type="Pfam" id="PF18765">
    <property type="entry name" value="Polbeta"/>
    <property type="match status" value="1"/>
</dbReference>
<dbReference type="Proteomes" id="UP000031623">
    <property type="component" value="Chromosome"/>
</dbReference>
<dbReference type="HOGENOM" id="CLU_130257_5_2_6"/>
<dbReference type="AlphaFoldDB" id="A0A090AK61"/>
<feature type="domain" description="Polymerase beta nucleotidyltransferase" evidence="1">
    <location>
        <begin position="25"/>
        <end position="97"/>
    </location>
</feature>
<evidence type="ECO:0000313" key="2">
    <source>
        <dbReference type="EMBL" id="BAP55380.1"/>
    </source>
</evidence>
<dbReference type="OrthoDB" id="9808659at2"/>
<dbReference type="Gene3D" id="3.30.460.10">
    <property type="entry name" value="Beta Polymerase, domain 2"/>
    <property type="match status" value="1"/>
</dbReference>
<dbReference type="EMBL" id="AP014633">
    <property type="protein sequence ID" value="BAP55380.1"/>
    <property type="molecule type" value="Genomic_DNA"/>
</dbReference>
<sequence length="98" mass="11510">MIVLEVEYLNQVRSILRDWVPNCEVWAFGSRVHQRGLKPFSDLDLVFITEQPLDEAYCGMIKEAFSESDLPIRVDIADWSLLSDSFRELILKEHERIQ</sequence>
<dbReference type="KEGG" id="tig:THII_1083"/>
<protein>
    <recommendedName>
        <fullName evidence="1">Polymerase beta nucleotidyltransferase domain-containing protein</fullName>
    </recommendedName>
</protein>